<sequence length="30" mass="3232">EIMGVSDRVSFEKASAVDLPFSDGEFDAVL</sequence>
<reference evidence="1" key="1">
    <citation type="journal article" date="2014" name="Front. Microbiol.">
        <title>High frequency of phylogenetically diverse reductive dehalogenase-homologous genes in deep subseafloor sedimentary metagenomes.</title>
        <authorList>
            <person name="Kawai M."/>
            <person name="Futagami T."/>
            <person name="Toyoda A."/>
            <person name="Takaki Y."/>
            <person name="Nishi S."/>
            <person name="Hori S."/>
            <person name="Arai W."/>
            <person name="Tsubouchi T."/>
            <person name="Morono Y."/>
            <person name="Uchiyama I."/>
            <person name="Ito T."/>
            <person name="Fujiyama A."/>
            <person name="Inagaki F."/>
            <person name="Takami H."/>
        </authorList>
    </citation>
    <scope>NUCLEOTIDE SEQUENCE</scope>
    <source>
        <strain evidence="1">Expedition CK06-06</strain>
    </source>
</reference>
<feature type="non-terminal residue" evidence="1">
    <location>
        <position position="30"/>
    </location>
</feature>
<comment type="caution">
    <text evidence="1">The sequence shown here is derived from an EMBL/GenBank/DDBJ whole genome shotgun (WGS) entry which is preliminary data.</text>
</comment>
<name>X0ZI01_9ZZZZ</name>
<dbReference type="SUPFAM" id="SSF53335">
    <property type="entry name" value="S-adenosyl-L-methionine-dependent methyltransferases"/>
    <property type="match status" value="1"/>
</dbReference>
<dbReference type="EMBL" id="BARS01059762">
    <property type="protein sequence ID" value="GAG47946.1"/>
    <property type="molecule type" value="Genomic_DNA"/>
</dbReference>
<accession>X0ZI01</accession>
<organism evidence="1">
    <name type="scientific">marine sediment metagenome</name>
    <dbReference type="NCBI Taxonomy" id="412755"/>
    <lineage>
        <taxon>unclassified sequences</taxon>
        <taxon>metagenomes</taxon>
        <taxon>ecological metagenomes</taxon>
    </lineage>
</organism>
<gene>
    <name evidence="1" type="ORF">S01H1_86347</name>
</gene>
<dbReference type="Gene3D" id="3.40.50.150">
    <property type="entry name" value="Vaccinia Virus protein VP39"/>
    <property type="match status" value="1"/>
</dbReference>
<dbReference type="InterPro" id="IPR029063">
    <property type="entry name" value="SAM-dependent_MTases_sf"/>
</dbReference>
<dbReference type="AlphaFoldDB" id="X0ZI01"/>
<proteinExistence type="predicted"/>
<protein>
    <submittedName>
        <fullName evidence="1">Uncharacterized protein</fullName>
    </submittedName>
</protein>
<feature type="non-terminal residue" evidence="1">
    <location>
        <position position="1"/>
    </location>
</feature>
<evidence type="ECO:0000313" key="1">
    <source>
        <dbReference type="EMBL" id="GAG47946.1"/>
    </source>
</evidence>